<name>A0AAV2QYJ3_MEGNR</name>
<dbReference type="AlphaFoldDB" id="A0AAV2QYJ3"/>
<dbReference type="Proteomes" id="UP001497623">
    <property type="component" value="Unassembled WGS sequence"/>
</dbReference>
<protein>
    <submittedName>
        <fullName evidence="1">Uncharacterized protein</fullName>
    </submittedName>
</protein>
<evidence type="ECO:0000313" key="1">
    <source>
        <dbReference type="EMBL" id="CAL4104580.1"/>
    </source>
</evidence>
<keyword evidence="2" id="KW-1185">Reference proteome</keyword>
<proteinExistence type="predicted"/>
<evidence type="ECO:0000313" key="2">
    <source>
        <dbReference type="Proteomes" id="UP001497623"/>
    </source>
</evidence>
<sequence>DSRHGKAEAPHVVIDEDLFLGGALEEAHVVTEDLYASTTSLRGVVDHDYLVDGDIRLTKEQYNILQGMSSLPRPRKGVPVPGFFIWPEGPGDGCPRVPFLLND</sequence>
<feature type="non-terminal residue" evidence="1">
    <location>
        <position position="1"/>
    </location>
</feature>
<reference evidence="1 2" key="1">
    <citation type="submission" date="2024-05" db="EMBL/GenBank/DDBJ databases">
        <authorList>
            <person name="Wallberg A."/>
        </authorList>
    </citation>
    <scope>NUCLEOTIDE SEQUENCE [LARGE SCALE GENOMIC DNA]</scope>
</reference>
<comment type="caution">
    <text evidence="1">The sequence shown here is derived from an EMBL/GenBank/DDBJ whole genome shotgun (WGS) entry which is preliminary data.</text>
</comment>
<gene>
    <name evidence="1" type="ORF">MNOR_LOCUS17806</name>
</gene>
<feature type="non-terminal residue" evidence="1">
    <location>
        <position position="103"/>
    </location>
</feature>
<accession>A0AAV2QYJ3</accession>
<organism evidence="1 2">
    <name type="scientific">Meganyctiphanes norvegica</name>
    <name type="common">Northern krill</name>
    <name type="synonym">Thysanopoda norvegica</name>
    <dbReference type="NCBI Taxonomy" id="48144"/>
    <lineage>
        <taxon>Eukaryota</taxon>
        <taxon>Metazoa</taxon>
        <taxon>Ecdysozoa</taxon>
        <taxon>Arthropoda</taxon>
        <taxon>Crustacea</taxon>
        <taxon>Multicrustacea</taxon>
        <taxon>Malacostraca</taxon>
        <taxon>Eumalacostraca</taxon>
        <taxon>Eucarida</taxon>
        <taxon>Euphausiacea</taxon>
        <taxon>Euphausiidae</taxon>
        <taxon>Meganyctiphanes</taxon>
    </lineage>
</organism>
<dbReference type="EMBL" id="CAXKWB010012427">
    <property type="protein sequence ID" value="CAL4104580.1"/>
    <property type="molecule type" value="Genomic_DNA"/>
</dbReference>